<evidence type="ECO:0000256" key="16">
    <source>
        <dbReference type="SAM" id="MobiDB-lite"/>
    </source>
</evidence>
<dbReference type="Proteomes" id="UP000472270">
    <property type="component" value="Unassembled WGS sequence"/>
</dbReference>
<evidence type="ECO:0000313" key="20">
    <source>
        <dbReference type="Proteomes" id="UP000472270"/>
    </source>
</evidence>
<keyword evidence="5 17" id="KW-0812">Transmembrane</keyword>
<dbReference type="GO" id="GO:0006874">
    <property type="term" value="P:intracellular calcium ion homeostasis"/>
    <property type="evidence" value="ECO:0007669"/>
    <property type="project" value="TreeGrafter"/>
</dbReference>
<dbReference type="Pfam" id="PF16533">
    <property type="entry name" value="SOAR"/>
    <property type="match status" value="1"/>
</dbReference>
<feature type="compositionally biased region" description="Low complexity" evidence="16">
    <location>
        <begin position="594"/>
        <end position="613"/>
    </location>
</feature>
<protein>
    <recommendedName>
        <fullName evidence="18">SAM domain-containing protein</fullName>
    </recommendedName>
</protein>
<dbReference type="Gene3D" id="1.10.150.50">
    <property type="entry name" value="Transcription Factor, Ets-1"/>
    <property type="match status" value="1"/>
</dbReference>
<gene>
    <name evidence="19" type="primary">stim1</name>
</gene>
<keyword evidence="10 17" id="KW-1133">Transmembrane helix</keyword>
<organism evidence="19 20">
    <name type="scientific">Sinocyclocheilus rhinocerous</name>
    <dbReference type="NCBI Taxonomy" id="307959"/>
    <lineage>
        <taxon>Eukaryota</taxon>
        <taxon>Metazoa</taxon>
        <taxon>Chordata</taxon>
        <taxon>Craniata</taxon>
        <taxon>Vertebrata</taxon>
        <taxon>Euteleostomi</taxon>
        <taxon>Actinopterygii</taxon>
        <taxon>Neopterygii</taxon>
        <taxon>Teleostei</taxon>
        <taxon>Ostariophysi</taxon>
        <taxon>Cypriniformes</taxon>
        <taxon>Cyprinidae</taxon>
        <taxon>Cyprininae</taxon>
        <taxon>Sinocyclocheilus</taxon>
    </lineage>
</organism>
<keyword evidence="11 15" id="KW-0175">Coiled coil</keyword>
<feature type="compositionally biased region" description="Acidic residues" evidence="16">
    <location>
        <begin position="643"/>
        <end position="654"/>
    </location>
</feature>
<keyword evidence="13 17" id="KW-0472">Membrane</keyword>
<evidence type="ECO:0000256" key="3">
    <source>
        <dbReference type="ARBA" id="ARBA00022553"/>
    </source>
</evidence>
<dbReference type="GO" id="GO:0051049">
    <property type="term" value="P:regulation of transport"/>
    <property type="evidence" value="ECO:0007669"/>
    <property type="project" value="UniProtKB-ARBA"/>
</dbReference>
<comment type="subcellular location">
    <subcellularLocation>
        <location evidence="1">Endoplasmic reticulum membrane</location>
        <topology evidence="1">Single-pass type I membrane protein</topology>
    </subcellularLocation>
</comment>
<evidence type="ECO:0000259" key="18">
    <source>
        <dbReference type="PROSITE" id="PS50105"/>
    </source>
</evidence>
<reference evidence="19" key="1">
    <citation type="submission" date="2025-08" db="UniProtKB">
        <authorList>
            <consortium name="Ensembl"/>
        </authorList>
    </citation>
    <scope>IDENTIFICATION</scope>
</reference>
<dbReference type="FunFam" id="1.10.150.50:FF:000009">
    <property type="entry name" value="Stromal interaction molecule 1"/>
    <property type="match status" value="1"/>
</dbReference>
<evidence type="ECO:0000256" key="6">
    <source>
        <dbReference type="ARBA" id="ARBA00022723"/>
    </source>
</evidence>
<feature type="coiled-coil region" evidence="15">
    <location>
        <begin position="235"/>
        <end position="322"/>
    </location>
</feature>
<dbReference type="InterPro" id="IPR057835">
    <property type="entry name" value="EF-hand_STIM1/2"/>
</dbReference>
<dbReference type="FunFam" id="1.20.5.340:FF:000011">
    <property type="entry name" value="Stromal interaction molecule 1"/>
    <property type="match status" value="1"/>
</dbReference>
<dbReference type="AlphaFoldDB" id="A0A673M3X7"/>
<dbReference type="Gene3D" id="1.10.238.180">
    <property type="match status" value="1"/>
</dbReference>
<dbReference type="FunFam" id="1.10.238.180:FF:000001">
    <property type="entry name" value="Stromal interaction molecule 1"/>
    <property type="match status" value="1"/>
</dbReference>
<evidence type="ECO:0000256" key="5">
    <source>
        <dbReference type="ARBA" id="ARBA00022692"/>
    </source>
</evidence>
<dbReference type="PANTHER" id="PTHR15136">
    <property type="entry name" value="STROMAL INTERACTION MOLECULE HOMOLOG"/>
    <property type="match status" value="1"/>
</dbReference>
<reference evidence="19" key="2">
    <citation type="submission" date="2025-09" db="UniProtKB">
        <authorList>
            <consortium name="Ensembl"/>
        </authorList>
    </citation>
    <scope>IDENTIFICATION</scope>
</reference>
<feature type="compositionally biased region" description="Basic residues" evidence="16">
    <location>
        <begin position="658"/>
        <end position="672"/>
    </location>
</feature>
<dbReference type="GO" id="GO:0002115">
    <property type="term" value="P:store-operated calcium entry"/>
    <property type="evidence" value="ECO:0007669"/>
    <property type="project" value="TreeGrafter"/>
</dbReference>
<keyword evidence="2" id="KW-0813">Transport</keyword>
<dbReference type="InterPro" id="IPR037608">
    <property type="entry name" value="STIM1/2"/>
</dbReference>
<keyword evidence="12" id="KW-0406">Ion transport</keyword>
<evidence type="ECO:0000256" key="4">
    <source>
        <dbReference type="ARBA" id="ARBA00022568"/>
    </source>
</evidence>
<feature type="region of interest" description="Disordered" evidence="16">
    <location>
        <begin position="532"/>
        <end position="575"/>
    </location>
</feature>
<evidence type="ECO:0000256" key="8">
    <source>
        <dbReference type="ARBA" id="ARBA00022824"/>
    </source>
</evidence>
<evidence type="ECO:0000256" key="17">
    <source>
        <dbReference type="SAM" id="Phobius"/>
    </source>
</evidence>
<dbReference type="FunFam" id="1.10.287.3550:FF:000001">
    <property type="entry name" value="Stromal interaction molecule 1"/>
    <property type="match status" value="1"/>
</dbReference>
<dbReference type="SUPFAM" id="SSF47769">
    <property type="entry name" value="SAM/Pointed domain"/>
    <property type="match status" value="1"/>
</dbReference>
<dbReference type="Gene3D" id="1.20.5.340">
    <property type="match status" value="1"/>
</dbReference>
<keyword evidence="8" id="KW-0256">Endoplasmic reticulum</keyword>
<evidence type="ECO:0000256" key="7">
    <source>
        <dbReference type="ARBA" id="ARBA00022729"/>
    </source>
</evidence>
<name>A0A673M3X7_9TELE</name>
<evidence type="ECO:0000256" key="12">
    <source>
        <dbReference type="ARBA" id="ARBA00023065"/>
    </source>
</evidence>
<dbReference type="InterPro" id="IPR032393">
    <property type="entry name" value="SOAR_STIM1/2"/>
</dbReference>
<evidence type="ECO:0000256" key="2">
    <source>
        <dbReference type="ARBA" id="ARBA00022448"/>
    </source>
</evidence>
<evidence type="ECO:0000256" key="13">
    <source>
        <dbReference type="ARBA" id="ARBA00023136"/>
    </source>
</evidence>
<dbReference type="Gene3D" id="1.10.287.3550">
    <property type="match status" value="1"/>
</dbReference>
<proteinExistence type="predicted"/>
<keyword evidence="7" id="KW-0732">Signal</keyword>
<keyword evidence="14" id="KW-0325">Glycoprotein</keyword>
<accession>A0A673M3X7</accession>
<evidence type="ECO:0000256" key="15">
    <source>
        <dbReference type="SAM" id="Coils"/>
    </source>
</evidence>
<sequence length="672" mass="75669">MPLVGLDLFPVLLEKTISHSWCASFQPPQNELCRIDELLCQDENAILSFEAIRSIHKQMDDDANGNVDVVETDGFLREDLNYHDPKAKHNSFHGDDQLISVEDLWNAWKSSKVYNWTVDEVVDWLIDYLELPQYAEAFRKLNFNGTSMPRLAVKNATLTQTVLKILDRSHFQKLQLKSLDTVLFGAPMMNRHNHLKDFMLVVSIVIGMGGCWFAYIQNRHSKDHMKKMMKDLESLNRAELSLHDLQQKLQIAQEEHRSVEVEKVNLEQKLRDEINAAKQEAQRLKGLREGTENELSRQKYAEEELEQVVMALKKAEKELESRSSWSPPNALQKWLQLTHEVEVQYYNIKKQNAERQLQVAKEGAEKIKKKRNTLFGTFHVAHSSSLDDVDHKILSAKQALGEVTAALRERLHRWQQIEILTGFTLVNNPGLPSLASALNLDPSFMGGRGTPQHFMSDDMDDMDEDIVAPGTLQSSMLSWLFRISLISHSFLDANFSIFIHRDLNRSDSDSSLCISQTGEQLRLSYSSKGFPVKPTSLLHGPHSRSEEGAHSQTHNGGNRVHDVGASPDGGSDSPILMKKVYGIEKSASMSEIQGSQAVMSMSESSRSLSPNSTEPDTPSPTGLTGGKAGNRIPQISSKKSPLEEDSGSTGEDTDSAASRKKHTFKIFKKQKK</sequence>
<keyword evidence="4" id="KW-0109">Calcium transport</keyword>
<dbReference type="CDD" id="cd11722">
    <property type="entry name" value="SOAR"/>
    <property type="match status" value="1"/>
</dbReference>
<dbReference type="InterPro" id="IPR001660">
    <property type="entry name" value="SAM"/>
</dbReference>
<keyword evidence="20" id="KW-1185">Reference proteome</keyword>
<dbReference type="Pfam" id="PF25578">
    <property type="entry name" value="EF-hand_STIM1"/>
    <property type="match status" value="1"/>
</dbReference>
<dbReference type="GO" id="GO:0005509">
    <property type="term" value="F:calcium ion binding"/>
    <property type="evidence" value="ECO:0007669"/>
    <property type="project" value="TreeGrafter"/>
</dbReference>
<evidence type="ECO:0000256" key="10">
    <source>
        <dbReference type="ARBA" id="ARBA00022989"/>
    </source>
</evidence>
<keyword evidence="9" id="KW-0106">Calcium</keyword>
<dbReference type="GO" id="GO:0005789">
    <property type="term" value="C:endoplasmic reticulum membrane"/>
    <property type="evidence" value="ECO:0007669"/>
    <property type="project" value="UniProtKB-SubCell"/>
</dbReference>
<keyword evidence="6" id="KW-0479">Metal-binding</keyword>
<evidence type="ECO:0000256" key="14">
    <source>
        <dbReference type="ARBA" id="ARBA00023180"/>
    </source>
</evidence>
<dbReference type="GO" id="GO:0005246">
    <property type="term" value="F:calcium channel regulator activity"/>
    <property type="evidence" value="ECO:0007669"/>
    <property type="project" value="InterPro"/>
</dbReference>
<feature type="region of interest" description="Disordered" evidence="16">
    <location>
        <begin position="592"/>
        <end position="672"/>
    </location>
</feature>
<dbReference type="Ensembl" id="ENSSRHT00000087087.1">
    <property type="protein sequence ID" value="ENSSRHP00000084786.1"/>
    <property type="gene ID" value="ENSSRHG00000041325.1"/>
</dbReference>
<evidence type="ECO:0000256" key="1">
    <source>
        <dbReference type="ARBA" id="ARBA00004115"/>
    </source>
</evidence>
<evidence type="ECO:0000256" key="11">
    <source>
        <dbReference type="ARBA" id="ARBA00023054"/>
    </source>
</evidence>
<dbReference type="GO" id="GO:0005886">
    <property type="term" value="C:plasma membrane"/>
    <property type="evidence" value="ECO:0007669"/>
    <property type="project" value="TreeGrafter"/>
</dbReference>
<evidence type="ECO:0000256" key="9">
    <source>
        <dbReference type="ARBA" id="ARBA00022837"/>
    </source>
</evidence>
<dbReference type="Pfam" id="PF07647">
    <property type="entry name" value="SAM_2"/>
    <property type="match status" value="1"/>
</dbReference>
<dbReference type="PROSITE" id="PS50105">
    <property type="entry name" value="SAM_DOMAIN"/>
    <property type="match status" value="1"/>
</dbReference>
<dbReference type="InterPro" id="IPR013761">
    <property type="entry name" value="SAM/pointed_sf"/>
</dbReference>
<keyword evidence="3" id="KW-0597">Phosphoprotein</keyword>
<evidence type="ECO:0000313" key="19">
    <source>
        <dbReference type="Ensembl" id="ENSSRHP00000084786.1"/>
    </source>
</evidence>
<feature type="transmembrane region" description="Helical" evidence="17">
    <location>
        <begin position="198"/>
        <end position="216"/>
    </location>
</feature>
<dbReference type="PANTHER" id="PTHR15136:SF9">
    <property type="entry name" value="STROMAL INTERACTION MOLECULE 1"/>
    <property type="match status" value="1"/>
</dbReference>
<feature type="domain" description="SAM" evidence="18">
    <location>
        <begin position="116"/>
        <end position="174"/>
    </location>
</feature>